<evidence type="ECO:0008006" key="3">
    <source>
        <dbReference type="Google" id="ProtNLM"/>
    </source>
</evidence>
<evidence type="ECO:0000313" key="1">
    <source>
        <dbReference type="EMBL" id="TDU89234.1"/>
    </source>
</evidence>
<dbReference type="EMBL" id="SOCE01000001">
    <property type="protein sequence ID" value="TDU89234.1"/>
    <property type="molecule type" value="Genomic_DNA"/>
</dbReference>
<accession>A0A4R7TB39</accession>
<protein>
    <recommendedName>
        <fullName evidence="3">WD40 repeat protein</fullName>
    </recommendedName>
</protein>
<organism evidence="1 2">
    <name type="scientific">Kribbella voronezhensis</name>
    <dbReference type="NCBI Taxonomy" id="2512212"/>
    <lineage>
        <taxon>Bacteria</taxon>
        <taxon>Bacillati</taxon>
        <taxon>Actinomycetota</taxon>
        <taxon>Actinomycetes</taxon>
        <taxon>Propionibacteriales</taxon>
        <taxon>Kribbellaceae</taxon>
        <taxon>Kribbella</taxon>
    </lineage>
</organism>
<dbReference type="OrthoDB" id="3762047at2"/>
<dbReference type="RefSeq" id="WP_133979279.1">
    <property type="nucleotide sequence ID" value="NZ_SOCE01000001.1"/>
</dbReference>
<dbReference type="AlphaFoldDB" id="A0A4R7TB39"/>
<sequence length="375" mass="39312">MGRPNVRTGNGRLAMGVAAVAVLAVAGGAAFAAHRGPVASPSAAARPLAATATPVRSTVKVDLGKLPTGRPPQVAYVSGRTIRGGLGEDVTVPGRQEIIRAVRYDGDALVILEVGMGGSELVRVSKDQGILPGSTPAVASLVTSVNEDAVAYGTARTNADHTSRQGNAVYWRNAFTDNKLDRPEDWASTVLAVVGDTVYFAASTDRDGQTSTLNVWHTQTGQVDLLKSFRSPAVVDFQGTNGVDQISGAAQTFCSAIRELATGSQLWRTCEYSLNGFTPDGRTVIATPDFRGEGGDPSTTAIDSRSGAVRRQWTGVHFLGATAEDDDHLLMVVDTGENTAGAIIRCSIGSGACELATAPTRTPRRDTLRLMGERF</sequence>
<proteinExistence type="predicted"/>
<gene>
    <name evidence="1" type="ORF">EV138_2795</name>
</gene>
<keyword evidence="2" id="KW-1185">Reference proteome</keyword>
<name>A0A4R7TB39_9ACTN</name>
<comment type="caution">
    <text evidence="1">The sequence shown here is derived from an EMBL/GenBank/DDBJ whole genome shotgun (WGS) entry which is preliminary data.</text>
</comment>
<dbReference type="Proteomes" id="UP000295151">
    <property type="component" value="Unassembled WGS sequence"/>
</dbReference>
<reference evidence="1 2" key="1">
    <citation type="submission" date="2019-03" db="EMBL/GenBank/DDBJ databases">
        <title>Genomic Encyclopedia of Type Strains, Phase III (KMG-III): the genomes of soil and plant-associated and newly described type strains.</title>
        <authorList>
            <person name="Whitman W."/>
        </authorList>
    </citation>
    <scope>NUCLEOTIDE SEQUENCE [LARGE SCALE GENOMIC DNA]</scope>
    <source>
        <strain evidence="1 2">VKM Ac-2575</strain>
    </source>
</reference>
<evidence type="ECO:0000313" key="2">
    <source>
        <dbReference type="Proteomes" id="UP000295151"/>
    </source>
</evidence>